<dbReference type="Gene3D" id="3.90.1750.20">
    <property type="entry name" value="Putative Large Serine Recombinase, Chain B, Domain 2"/>
    <property type="match status" value="1"/>
</dbReference>
<dbReference type="PANTHER" id="PTHR30461">
    <property type="entry name" value="DNA-INVERTASE FROM LAMBDOID PROPHAGE"/>
    <property type="match status" value="1"/>
</dbReference>
<sequence>MKIRNIPFGYQFDNGKIIRHPAESQIVCSIYENYLQGSSLLQIAKKLNACGTEYMPGVTGWNKARLKRIVEDVRYLGDETYPPIIDTDAFDKAQKVKAERNTQKAVDRGAVIFQISALVVCGECGHPMRRMHDSRTSFGEKWVCQECGTTIKIVDDKLLADVNECLNIVIADTRLINVPLKQKEPSSCLRRLENEIGRLLDSSEMEKETLKNKIFECASLRYSEMDTTESVTEMLKAAFEKSGPLSQYNQELTERTVSSISLNRDGSVCLTLKNGRQIRKENTNGTDCHNASKESTRNSADNSAGQCV</sequence>
<reference evidence="5" key="2">
    <citation type="journal article" date="2021" name="Sci. Rep.">
        <title>The distribution of antibiotic resistance genes in chicken gut microbiota commensals.</title>
        <authorList>
            <person name="Juricova H."/>
            <person name="Matiasovicova J."/>
            <person name="Kubasova T."/>
            <person name="Cejkova D."/>
            <person name="Rychlik I."/>
        </authorList>
    </citation>
    <scope>NUCLEOTIDE SEQUENCE</scope>
    <source>
        <strain evidence="5">An559</strain>
    </source>
</reference>
<evidence type="ECO:0000256" key="3">
    <source>
        <dbReference type="SAM" id="MobiDB-lite"/>
    </source>
</evidence>
<gene>
    <name evidence="5" type="ORF">H6A12_01345</name>
</gene>
<evidence type="ECO:0000313" key="5">
    <source>
        <dbReference type="EMBL" id="MBM6919812.1"/>
    </source>
</evidence>
<dbReference type="GO" id="GO:0000150">
    <property type="term" value="F:DNA strand exchange activity"/>
    <property type="evidence" value="ECO:0007669"/>
    <property type="project" value="InterPro"/>
</dbReference>
<proteinExistence type="predicted"/>
<dbReference type="EMBL" id="JACJKY010000002">
    <property type="protein sequence ID" value="MBM6919812.1"/>
    <property type="molecule type" value="Genomic_DNA"/>
</dbReference>
<dbReference type="GO" id="GO:0003677">
    <property type="term" value="F:DNA binding"/>
    <property type="evidence" value="ECO:0007669"/>
    <property type="project" value="UniProtKB-KW"/>
</dbReference>
<organism evidence="5 6">
    <name type="scientific">Merdimmobilis hominis</name>
    <dbReference type="NCBI Taxonomy" id="2897707"/>
    <lineage>
        <taxon>Bacteria</taxon>
        <taxon>Bacillati</taxon>
        <taxon>Bacillota</taxon>
        <taxon>Clostridia</taxon>
        <taxon>Eubacteriales</taxon>
        <taxon>Oscillospiraceae</taxon>
        <taxon>Merdimmobilis</taxon>
    </lineage>
</organism>
<dbReference type="InterPro" id="IPR038109">
    <property type="entry name" value="DNA_bind_recomb_sf"/>
</dbReference>
<dbReference type="PANTHER" id="PTHR30461:SF2">
    <property type="entry name" value="SERINE RECOMBINASE PINE-RELATED"/>
    <property type="match status" value="1"/>
</dbReference>
<keyword evidence="1" id="KW-0238">DNA-binding</keyword>
<feature type="region of interest" description="Disordered" evidence="3">
    <location>
        <begin position="280"/>
        <end position="308"/>
    </location>
</feature>
<feature type="domain" description="Recombinase" evidence="4">
    <location>
        <begin position="7"/>
        <end position="103"/>
    </location>
</feature>
<dbReference type="InterPro" id="IPR011109">
    <property type="entry name" value="DNA_bind_recombinase_dom"/>
</dbReference>
<evidence type="ECO:0000259" key="4">
    <source>
        <dbReference type="PROSITE" id="PS51737"/>
    </source>
</evidence>
<comment type="caution">
    <text evidence="5">The sequence shown here is derived from an EMBL/GenBank/DDBJ whole genome shotgun (WGS) entry which is preliminary data.</text>
</comment>
<accession>A0A939BDA0</accession>
<evidence type="ECO:0000256" key="1">
    <source>
        <dbReference type="ARBA" id="ARBA00023125"/>
    </source>
</evidence>
<evidence type="ECO:0000313" key="6">
    <source>
        <dbReference type="Proteomes" id="UP000774750"/>
    </source>
</evidence>
<name>A0A939BDA0_9FIRM</name>
<dbReference type="AlphaFoldDB" id="A0A939BDA0"/>
<keyword evidence="6" id="KW-1185">Reference proteome</keyword>
<dbReference type="Proteomes" id="UP000774750">
    <property type="component" value="Unassembled WGS sequence"/>
</dbReference>
<protein>
    <submittedName>
        <fullName evidence="5">Recombinase family protein</fullName>
    </submittedName>
</protein>
<evidence type="ECO:0000256" key="2">
    <source>
        <dbReference type="ARBA" id="ARBA00023172"/>
    </source>
</evidence>
<reference evidence="5" key="1">
    <citation type="submission" date="2020-08" db="EMBL/GenBank/DDBJ databases">
        <authorList>
            <person name="Cejkova D."/>
            <person name="Kubasova T."/>
            <person name="Jahodarova E."/>
            <person name="Rychlik I."/>
        </authorList>
    </citation>
    <scope>NUCLEOTIDE SEQUENCE</scope>
    <source>
        <strain evidence="5">An559</strain>
    </source>
</reference>
<dbReference type="InterPro" id="IPR050639">
    <property type="entry name" value="SSR_resolvase"/>
</dbReference>
<dbReference type="Pfam" id="PF07508">
    <property type="entry name" value="Recombinase"/>
    <property type="match status" value="1"/>
</dbReference>
<feature type="compositionally biased region" description="Polar residues" evidence="3">
    <location>
        <begin position="297"/>
        <end position="308"/>
    </location>
</feature>
<dbReference type="RefSeq" id="WP_204444024.1">
    <property type="nucleotide sequence ID" value="NZ_JACJKY010000002.1"/>
</dbReference>
<dbReference type="PROSITE" id="PS51737">
    <property type="entry name" value="RECOMBINASE_DNA_BIND"/>
    <property type="match status" value="1"/>
</dbReference>
<keyword evidence="2" id="KW-0233">DNA recombination</keyword>